<name>A0A255DTK3_9MYCO</name>
<dbReference type="AlphaFoldDB" id="A0A255DTK3"/>
<feature type="domain" description="ABC transporter" evidence="4">
    <location>
        <begin position="6"/>
        <end position="231"/>
    </location>
</feature>
<dbReference type="InterPro" id="IPR017871">
    <property type="entry name" value="ABC_transporter-like_CS"/>
</dbReference>
<dbReference type="PROSITE" id="PS00211">
    <property type="entry name" value="ABC_TRANSPORTER_1"/>
    <property type="match status" value="1"/>
</dbReference>
<comment type="caution">
    <text evidence="5">The sequence shown here is derived from an EMBL/GenBank/DDBJ whole genome shotgun (WGS) entry which is preliminary data.</text>
</comment>
<dbReference type="Gene3D" id="3.40.50.300">
    <property type="entry name" value="P-loop containing nucleotide triphosphate hydrolases"/>
    <property type="match status" value="1"/>
</dbReference>
<gene>
    <name evidence="5" type="ORF">CG716_00395</name>
</gene>
<dbReference type="OrthoDB" id="8773773at2"/>
<evidence type="ECO:0000313" key="5">
    <source>
        <dbReference type="EMBL" id="OYN82718.1"/>
    </source>
</evidence>
<dbReference type="InterPro" id="IPR050166">
    <property type="entry name" value="ABC_transporter_ATP-bind"/>
</dbReference>
<evidence type="ECO:0000313" key="6">
    <source>
        <dbReference type="Proteomes" id="UP000216063"/>
    </source>
</evidence>
<dbReference type="GO" id="GO:0016887">
    <property type="term" value="F:ATP hydrolysis activity"/>
    <property type="evidence" value="ECO:0007669"/>
    <property type="project" value="InterPro"/>
</dbReference>
<evidence type="ECO:0000259" key="4">
    <source>
        <dbReference type="PROSITE" id="PS50893"/>
    </source>
</evidence>
<dbReference type="SMART" id="SM00382">
    <property type="entry name" value="AAA"/>
    <property type="match status" value="1"/>
</dbReference>
<sequence>MGTESVRISAGAKRFGSVTALHDIDLGIEEGEFLAVLGRSGSGKSTLLRVLAGLDTLSAGDITWSTAGGRPRTGVVFQQPLLMPWLTVAENVSFARRFAAHRDAFDDTHAAGLLQRFGIDSLADRYPDQLSGGQAQRVAILRAVATNPVLLLLDEPFSALDPATRSDLQRWLADLADTLTITVVLVTHDVDEALGLADRVVLLGSDGTLHGQWQLGEAPSADETADARHEILDRYHQTAGTAR</sequence>
<keyword evidence="3 5" id="KW-0067">ATP-binding</keyword>
<dbReference type="SUPFAM" id="SSF52540">
    <property type="entry name" value="P-loop containing nucleoside triphosphate hydrolases"/>
    <property type="match status" value="1"/>
</dbReference>
<dbReference type="InterPro" id="IPR027417">
    <property type="entry name" value="P-loop_NTPase"/>
</dbReference>
<accession>A0A255DTK3</accession>
<dbReference type="GO" id="GO:0005524">
    <property type="term" value="F:ATP binding"/>
    <property type="evidence" value="ECO:0007669"/>
    <property type="project" value="UniProtKB-KW"/>
</dbReference>
<organism evidence="5 6">
    <name type="scientific">Mycolicibacterium sphagni</name>
    <dbReference type="NCBI Taxonomy" id="1786"/>
    <lineage>
        <taxon>Bacteria</taxon>
        <taxon>Bacillati</taxon>
        <taxon>Actinomycetota</taxon>
        <taxon>Actinomycetes</taxon>
        <taxon>Mycobacteriales</taxon>
        <taxon>Mycobacteriaceae</taxon>
        <taxon>Mycolicibacterium</taxon>
    </lineage>
</organism>
<evidence type="ECO:0000256" key="3">
    <source>
        <dbReference type="ARBA" id="ARBA00022840"/>
    </source>
</evidence>
<dbReference type="EMBL" id="NOZR01000001">
    <property type="protein sequence ID" value="OYN82718.1"/>
    <property type="molecule type" value="Genomic_DNA"/>
</dbReference>
<keyword evidence="1" id="KW-0813">Transport</keyword>
<proteinExistence type="predicted"/>
<reference evidence="5 6" key="1">
    <citation type="submission" date="2017-07" db="EMBL/GenBank/DDBJ databases">
        <title>The new phylogeny of genus Mycobacterium.</title>
        <authorList>
            <person name="Tortoli E."/>
            <person name="Trovato A."/>
            <person name="Cirillo D.M."/>
        </authorList>
    </citation>
    <scope>NUCLEOTIDE SEQUENCE [LARGE SCALE GENOMIC DNA]</scope>
    <source>
        <strain evidence="5 6">ATCC 33027</strain>
    </source>
</reference>
<dbReference type="InterPro" id="IPR003593">
    <property type="entry name" value="AAA+_ATPase"/>
</dbReference>
<protein>
    <submittedName>
        <fullName evidence="5">Nitrate ABC transporter ATP-binding protein</fullName>
    </submittedName>
</protein>
<dbReference type="Pfam" id="PF00005">
    <property type="entry name" value="ABC_tran"/>
    <property type="match status" value="1"/>
</dbReference>
<dbReference type="Proteomes" id="UP000216063">
    <property type="component" value="Unassembled WGS sequence"/>
</dbReference>
<evidence type="ECO:0000256" key="1">
    <source>
        <dbReference type="ARBA" id="ARBA00022448"/>
    </source>
</evidence>
<keyword evidence="2" id="KW-0547">Nucleotide-binding</keyword>
<evidence type="ECO:0000256" key="2">
    <source>
        <dbReference type="ARBA" id="ARBA00022741"/>
    </source>
</evidence>
<dbReference type="PANTHER" id="PTHR42788">
    <property type="entry name" value="TAURINE IMPORT ATP-BINDING PROTEIN-RELATED"/>
    <property type="match status" value="1"/>
</dbReference>
<dbReference type="InterPro" id="IPR003439">
    <property type="entry name" value="ABC_transporter-like_ATP-bd"/>
</dbReference>
<keyword evidence="6" id="KW-1185">Reference proteome</keyword>
<dbReference type="PANTHER" id="PTHR42788:SF19">
    <property type="entry name" value="ALIPHATIC SULFONATES IMPORT ATP-BINDING PROTEIN SSUB 2"/>
    <property type="match status" value="1"/>
</dbReference>
<dbReference type="PROSITE" id="PS50893">
    <property type="entry name" value="ABC_TRANSPORTER_2"/>
    <property type="match status" value="1"/>
</dbReference>
<dbReference type="RefSeq" id="WP_094475403.1">
    <property type="nucleotide sequence ID" value="NZ_NOZR01000001.1"/>
</dbReference>